<dbReference type="AlphaFoldDB" id="A0A9K3NWC0"/>
<evidence type="ECO:0000313" key="2">
    <source>
        <dbReference type="Proteomes" id="UP000215914"/>
    </source>
</evidence>
<dbReference type="Proteomes" id="UP000215914">
    <property type="component" value="Unassembled WGS sequence"/>
</dbReference>
<organism evidence="1 2">
    <name type="scientific">Helianthus annuus</name>
    <name type="common">Common sunflower</name>
    <dbReference type="NCBI Taxonomy" id="4232"/>
    <lineage>
        <taxon>Eukaryota</taxon>
        <taxon>Viridiplantae</taxon>
        <taxon>Streptophyta</taxon>
        <taxon>Embryophyta</taxon>
        <taxon>Tracheophyta</taxon>
        <taxon>Spermatophyta</taxon>
        <taxon>Magnoliopsida</taxon>
        <taxon>eudicotyledons</taxon>
        <taxon>Gunneridae</taxon>
        <taxon>Pentapetalae</taxon>
        <taxon>asterids</taxon>
        <taxon>campanulids</taxon>
        <taxon>Asterales</taxon>
        <taxon>Asteraceae</taxon>
        <taxon>Asteroideae</taxon>
        <taxon>Heliantheae alliance</taxon>
        <taxon>Heliantheae</taxon>
        <taxon>Helianthus</taxon>
    </lineage>
</organism>
<dbReference type="EMBL" id="MNCJ02000318">
    <property type="protein sequence ID" value="KAF5813923.1"/>
    <property type="molecule type" value="Genomic_DNA"/>
</dbReference>
<reference evidence="1" key="1">
    <citation type="journal article" date="2017" name="Nature">
        <title>The sunflower genome provides insights into oil metabolism, flowering and Asterid evolution.</title>
        <authorList>
            <person name="Badouin H."/>
            <person name="Gouzy J."/>
            <person name="Grassa C.J."/>
            <person name="Murat F."/>
            <person name="Staton S.E."/>
            <person name="Cottret L."/>
            <person name="Lelandais-Briere C."/>
            <person name="Owens G.L."/>
            <person name="Carrere S."/>
            <person name="Mayjonade B."/>
            <person name="Legrand L."/>
            <person name="Gill N."/>
            <person name="Kane N.C."/>
            <person name="Bowers J.E."/>
            <person name="Hubner S."/>
            <person name="Bellec A."/>
            <person name="Berard A."/>
            <person name="Berges H."/>
            <person name="Blanchet N."/>
            <person name="Boniface M.C."/>
            <person name="Brunel D."/>
            <person name="Catrice O."/>
            <person name="Chaidir N."/>
            <person name="Claudel C."/>
            <person name="Donnadieu C."/>
            <person name="Faraut T."/>
            <person name="Fievet G."/>
            <person name="Helmstetter N."/>
            <person name="King M."/>
            <person name="Knapp S.J."/>
            <person name="Lai Z."/>
            <person name="Le Paslier M.C."/>
            <person name="Lippi Y."/>
            <person name="Lorenzon L."/>
            <person name="Mandel J.R."/>
            <person name="Marage G."/>
            <person name="Marchand G."/>
            <person name="Marquand E."/>
            <person name="Bret-Mestries E."/>
            <person name="Morien E."/>
            <person name="Nambeesan S."/>
            <person name="Nguyen T."/>
            <person name="Pegot-Espagnet P."/>
            <person name="Pouilly N."/>
            <person name="Raftis F."/>
            <person name="Sallet E."/>
            <person name="Schiex T."/>
            <person name="Thomas J."/>
            <person name="Vandecasteele C."/>
            <person name="Vares D."/>
            <person name="Vear F."/>
            <person name="Vautrin S."/>
            <person name="Crespi M."/>
            <person name="Mangin B."/>
            <person name="Burke J.M."/>
            <person name="Salse J."/>
            <person name="Munos S."/>
            <person name="Vincourt P."/>
            <person name="Rieseberg L.H."/>
            <person name="Langlade N.B."/>
        </authorList>
    </citation>
    <scope>NUCLEOTIDE SEQUENCE</scope>
    <source>
        <tissue evidence="1">Leaves</tissue>
    </source>
</reference>
<gene>
    <name evidence="1" type="ORF">HanXRQr2_Chr03g0104511</name>
</gene>
<comment type="caution">
    <text evidence="1">The sequence shown here is derived from an EMBL/GenBank/DDBJ whole genome shotgun (WGS) entry which is preliminary data.</text>
</comment>
<proteinExistence type="predicted"/>
<reference evidence="1" key="2">
    <citation type="submission" date="2020-06" db="EMBL/GenBank/DDBJ databases">
        <title>Helianthus annuus Genome sequencing and assembly Release 2.</title>
        <authorList>
            <person name="Gouzy J."/>
            <person name="Langlade N."/>
            <person name="Munos S."/>
        </authorList>
    </citation>
    <scope>NUCLEOTIDE SEQUENCE</scope>
    <source>
        <tissue evidence="1">Leaves</tissue>
    </source>
</reference>
<keyword evidence="2" id="KW-1185">Reference proteome</keyword>
<evidence type="ECO:0000313" key="1">
    <source>
        <dbReference type="EMBL" id="KAF5813923.1"/>
    </source>
</evidence>
<dbReference type="Gramene" id="mRNA:HanXRQr2_Chr03g0104511">
    <property type="protein sequence ID" value="CDS:HanXRQr2_Chr03g0104511.1"/>
    <property type="gene ID" value="HanXRQr2_Chr03g0104511"/>
</dbReference>
<name>A0A9K3NWC0_HELAN</name>
<protein>
    <submittedName>
        <fullName evidence="1">Uncharacterized protein</fullName>
    </submittedName>
</protein>
<accession>A0A9K3NWC0</accession>
<sequence>MQRKPIRPKTATSDIVTTPSASATNFVRGITQKTDSTHALRQHGYIKTPGNLEFKLHE</sequence>